<proteinExistence type="predicted"/>
<feature type="compositionally biased region" description="Polar residues" evidence="1">
    <location>
        <begin position="562"/>
        <end position="578"/>
    </location>
</feature>
<evidence type="ECO:0008006" key="4">
    <source>
        <dbReference type="Google" id="ProtNLM"/>
    </source>
</evidence>
<evidence type="ECO:0000313" key="2">
    <source>
        <dbReference type="EMBL" id="TFL05768.1"/>
    </source>
</evidence>
<protein>
    <recommendedName>
        <fullName evidence="4">DUF1776-domain-containing protein</fullName>
    </recommendedName>
</protein>
<dbReference type="AlphaFoldDB" id="A0A5C3QWK4"/>
<dbReference type="EMBL" id="ML178816">
    <property type="protein sequence ID" value="TFL05768.1"/>
    <property type="molecule type" value="Genomic_DNA"/>
</dbReference>
<sequence>MASMVPTVEEIEGYLASVEELVQSSLAAATTDLPSLTDAVNRLWADIARYGPNIAALPEVKFPRLGDFEVPLPPSHHAAPKSWSDKSMDWISSHRGVVTGIALGTVGVGLYAGYTMKINFNSRRAPILLTRNSTQRRKVVVVLGGDVDPLGLPLILELEKTGFIVIASVSTPEAVDTLESQTNGYVRALVLDPTDPATVPIFMRSLFSTLSRRFPLGTAGDPHASPASQAYVHSLISLITLPTGPIHAPLERIPLETDYMQYLNRTHVTPLHVIQSILPFLRSNPARARDTVNNDAGSRSIVVCLPAADTRVGLLFGSAQAMSAAATSRGIEVLRREITAAALTDRTESMKHIKVVTVDVGTFDTRGAPQSNGIQAMEGWSASEKLTYGPAFASISHDVAPASSWKNIFRQGYQYGVPRKPTGVSAFVLAIVNTVDGGRNQSSTVFGINFGLGKLVNLFRGDRFSLGAGATTYKLASLLPTLLLDSLLNLPHLLVSIRNSLLPVEPFVVPPSPLPLPGVHQPDLVNLAASRDSLAAPGSSAASLSTGSSAFTSEAGSEADVESNSGEVEQSWVQLKDE</sequence>
<gene>
    <name evidence="2" type="ORF">BDV98DRAFT_601096</name>
</gene>
<accession>A0A5C3QWK4</accession>
<name>A0A5C3QWK4_9AGAR</name>
<dbReference type="PANTHER" id="PTHR43313:SF1">
    <property type="entry name" value="3BETA-HYDROXYSTEROID DEHYDROGENASE DHS-16"/>
    <property type="match status" value="1"/>
</dbReference>
<dbReference type="PANTHER" id="PTHR43313">
    <property type="entry name" value="SHORT-CHAIN DEHYDROGENASE/REDUCTASE FAMILY 9C"/>
    <property type="match status" value="1"/>
</dbReference>
<dbReference type="InterPro" id="IPR013952">
    <property type="entry name" value="DUF1776_fun"/>
</dbReference>
<dbReference type="STRING" id="1884261.A0A5C3QWK4"/>
<feature type="compositionally biased region" description="Low complexity" evidence="1">
    <location>
        <begin position="537"/>
        <end position="553"/>
    </location>
</feature>
<reference evidence="2 3" key="1">
    <citation type="journal article" date="2019" name="Nat. Ecol. Evol.">
        <title>Megaphylogeny resolves global patterns of mushroom evolution.</title>
        <authorList>
            <person name="Varga T."/>
            <person name="Krizsan K."/>
            <person name="Foldi C."/>
            <person name="Dima B."/>
            <person name="Sanchez-Garcia M."/>
            <person name="Sanchez-Ramirez S."/>
            <person name="Szollosi G.J."/>
            <person name="Szarkandi J.G."/>
            <person name="Papp V."/>
            <person name="Albert L."/>
            <person name="Andreopoulos W."/>
            <person name="Angelini C."/>
            <person name="Antonin V."/>
            <person name="Barry K.W."/>
            <person name="Bougher N.L."/>
            <person name="Buchanan P."/>
            <person name="Buyck B."/>
            <person name="Bense V."/>
            <person name="Catcheside P."/>
            <person name="Chovatia M."/>
            <person name="Cooper J."/>
            <person name="Damon W."/>
            <person name="Desjardin D."/>
            <person name="Finy P."/>
            <person name="Geml J."/>
            <person name="Haridas S."/>
            <person name="Hughes K."/>
            <person name="Justo A."/>
            <person name="Karasinski D."/>
            <person name="Kautmanova I."/>
            <person name="Kiss B."/>
            <person name="Kocsube S."/>
            <person name="Kotiranta H."/>
            <person name="LaButti K.M."/>
            <person name="Lechner B.E."/>
            <person name="Liimatainen K."/>
            <person name="Lipzen A."/>
            <person name="Lukacs Z."/>
            <person name="Mihaltcheva S."/>
            <person name="Morgado L.N."/>
            <person name="Niskanen T."/>
            <person name="Noordeloos M.E."/>
            <person name="Ohm R.A."/>
            <person name="Ortiz-Santana B."/>
            <person name="Ovrebo C."/>
            <person name="Racz N."/>
            <person name="Riley R."/>
            <person name="Savchenko A."/>
            <person name="Shiryaev A."/>
            <person name="Soop K."/>
            <person name="Spirin V."/>
            <person name="Szebenyi C."/>
            <person name="Tomsovsky M."/>
            <person name="Tulloss R.E."/>
            <person name="Uehling J."/>
            <person name="Grigoriev I.V."/>
            <person name="Vagvolgyi C."/>
            <person name="Papp T."/>
            <person name="Martin F.M."/>
            <person name="Miettinen O."/>
            <person name="Hibbett D.S."/>
            <person name="Nagy L.G."/>
        </authorList>
    </citation>
    <scope>NUCLEOTIDE SEQUENCE [LARGE SCALE GENOMIC DNA]</scope>
    <source>
        <strain evidence="2 3">CBS 309.79</strain>
    </source>
</reference>
<dbReference type="Gene3D" id="3.40.50.720">
    <property type="entry name" value="NAD(P)-binding Rossmann-like Domain"/>
    <property type="match status" value="1"/>
</dbReference>
<dbReference type="InterPro" id="IPR036291">
    <property type="entry name" value="NAD(P)-bd_dom_sf"/>
</dbReference>
<feature type="region of interest" description="Disordered" evidence="1">
    <location>
        <begin position="537"/>
        <end position="578"/>
    </location>
</feature>
<dbReference type="SUPFAM" id="SSF51735">
    <property type="entry name" value="NAD(P)-binding Rossmann-fold domains"/>
    <property type="match status" value="1"/>
</dbReference>
<dbReference type="OrthoDB" id="5308060at2759"/>
<keyword evidence="3" id="KW-1185">Reference proteome</keyword>
<dbReference type="Pfam" id="PF08643">
    <property type="entry name" value="DUF1776"/>
    <property type="match status" value="1"/>
</dbReference>
<dbReference type="GO" id="GO:0008202">
    <property type="term" value="P:steroid metabolic process"/>
    <property type="evidence" value="ECO:0007669"/>
    <property type="project" value="TreeGrafter"/>
</dbReference>
<dbReference type="Proteomes" id="UP000305067">
    <property type="component" value="Unassembled WGS sequence"/>
</dbReference>
<dbReference type="GO" id="GO:0016491">
    <property type="term" value="F:oxidoreductase activity"/>
    <property type="evidence" value="ECO:0007669"/>
    <property type="project" value="TreeGrafter"/>
</dbReference>
<evidence type="ECO:0000313" key="3">
    <source>
        <dbReference type="Proteomes" id="UP000305067"/>
    </source>
</evidence>
<organism evidence="2 3">
    <name type="scientific">Pterulicium gracile</name>
    <dbReference type="NCBI Taxonomy" id="1884261"/>
    <lineage>
        <taxon>Eukaryota</taxon>
        <taxon>Fungi</taxon>
        <taxon>Dikarya</taxon>
        <taxon>Basidiomycota</taxon>
        <taxon>Agaricomycotina</taxon>
        <taxon>Agaricomycetes</taxon>
        <taxon>Agaricomycetidae</taxon>
        <taxon>Agaricales</taxon>
        <taxon>Pleurotineae</taxon>
        <taxon>Pterulaceae</taxon>
        <taxon>Pterulicium</taxon>
    </lineage>
</organism>
<evidence type="ECO:0000256" key="1">
    <source>
        <dbReference type="SAM" id="MobiDB-lite"/>
    </source>
</evidence>